<gene>
    <name evidence="2" type="ORF">FOY91_16390</name>
</gene>
<proteinExistence type="predicted"/>
<reference evidence="2 3" key="1">
    <citation type="submission" date="2019-07" db="EMBL/GenBank/DDBJ databases">
        <title>Sphingomonas solaris sp. nov., isolated from a solar panel from Boston, Massachusetts.</title>
        <authorList>
            <person name="Tanner K."/>
            <person name="Pascual J."/>
            <person name="Mancuso C."/>
            <person name="Pereto J."/>
            <person name="Khalil A."/>
            <person name="Vilanova C."/>
        </authorList>
    </citation>
    <scope>NUCLEOTIDE SEQUENCE [LARGE SCALE GENOMIC DNA]</scope>
    <source>
        <strain evidence="2 3">R4DWN</strain>
    </source>
</reference>
<sequence length="271" mass="30153">MDVSPATLRHFADLFHARTGQELAAGRRWRIETALRPLLRNHRIDSLDRLAGAVAGGGDTALADAVVDALLNNETSFFRDGATFRQLEERLFATFAAARAQSRRLRIWCAGCSTGQEAYSVAMMIAATPDRWEGWRIELTGTDLSGRAIAQARDGVYSPFEIQRGLPIRDMMRWFEPDGENWRAKADLRARVTFSPHNLLDPPPAGLRADIILCRNVMLYLAPDRRRHLFASLASVLADDGVLMLGAGETVLGQSDLFVPDTTMRGIYRRA</sequence>
<keyword evidence="3" id="KW-1185">Reference proteome</keyword>
<dbReference type="InterPro" id="IPR029063">
    <property type="entry name" value="SAM-dependent_MTases_sf"/>
</dbReference>
<dbReference type="SUPFAM" id="SSF47757">
    <property type="entry name" value="Chemotaxis receptor methyltransferase CheR, N-terminal domain"/>
    <property type="match status" value="1"/>
</dbReference>
<dbReference type="PANTHER" id="PTHR24422">
    <property type="entry name" value="CHEMOTAXIS PROTEIN METHYLTRANSFERASE"/>
    <property type="match status" value="1"/>
</dbReference>
<dbReference type="GO" id="GO:0032259">
    <property type="term" value="P:methylation"/>
    <property type="evidence" value="ECO:0007669"/>
    <property type="project" value="UniProtKB-KW"/>
</dbReference>
<organism evidence="2 3">
    <name type="scientific">Alterirhizorhabdus solaris</name>
    <dbReference type="NCBI Taxonomy" id="2529389"/>
    <lineage>
        <taxon>Bacteria</taxon>
        <taxon>Pseudomonadati</taxon>
        <taxon>Pseudomonadota</taxon>
        <taxon>Alphaproteobacteria</taxon>
        <taxon>Sphingomonadales</taxon>
        <taxon>Rhizorhabdaceae</taxon>
        <taxon>Alterirhizorhabdus</taxon>
    </lineage>
</organism>
<dbReference type="Pfam" id="PF01739">
    <property type="entry name" value="CheR"/>
    <property type="match status" value="1"/>
</dbReference>
<dbReference type="GO" id="GO:0008757">
    <property type="term" value="F:S-adenosylmethionine-dependent methyltransferase activity"/>
    <property type="evidence" value="ECO:0007669"/>
    <property type="project" value="InterPro"/>
</dbReference>
<protein>
    <submittedName>
        <fullName evidence="2">Protein-glutamate O-methyltransferase CheR</fullName>
    </submittedName>
</protein>
<dbReference type="InterPro" id="IPR022642">
    <property type="entry name" value="CheR_C"/>
</dbReference>
<dbReference type="RefSeq" id="WP_145154309.1">
    <property type="nucleotide sequence ID" value="NZ_VNIM01000083.1"/>
</dbReference>
<dbReference type="SUPFAM" id="SSF53335">
    <property type="entry name" value="S-adenosyl-L-methionine-dependent methyltransferases"/>
    <property type="match status" value="1"/>
</dbReference>
<dbReference type="InterPro" id="IPR050903">
    <property type="entry name" value="Bact_Chemotaxis_MeTrfase"/>
</dbReference>
<dbReference type="PROSITE" id="PS50123">
    <property type="entry name" value="CHER"/>
    <property type="match status" value="1"/>
</dbReference>
<dbReference type="PANTHER" id="PTHR24422:SF21">
    <property type="entry name" value="CHEMOTAXIS PROTEIN METHYLTRANSFERASE 1"/>
    <property type="match status" value="1"/>
</dbReference>
<accession>A0A558QWX2</accession>
<dbReference type="OrthoDB" id="9816309at2"/>
<feature type="domain" description="CheR-type methyltransferase" evidence="1">
    <location>
        <begin position="1"/>
        <end position="271"/>
    </location>
</feature>
<dbReference type="SMART" id="SM00138">
    <property type="entry name" value="MeTrc"/>
    <property type="match status" value="1"/>
</dbReference>
<keyword evidence="2" id="KW-0808">Transferase</keyword>
<evidence type="ECO:0000313" key="2">
    <source>
        <dbReference type="EMBL" id="TVV71598.1"/>
    </source>
</evidence>
<dbReference type="Gene3D" id="3.40.50.150">
    <property type="entry name" value="Vaccinia Virus protein VP39"/>
    <property type="match status" value="1"/>
</dbReference>
<dbReference type="AlphaFoldDB" id="A0A558QWX2"/>
<dbReference type="EMBL" id="VNIM01000083">
    <property type="protein sequence ID" value="TVV71598.1"/>
    <property type="molecule type" value="Genomic_DNA"/>
</dbReference>
<keyword evidence="2" id="KW-0489">Methyltransferase</keyword>
<comment type="caution">
    <text evidence="2">The sequence shown here is derived from an EMBL/GenBank/DDBJ whole genome shotgun (WGS) entry which is preliminary data.</text>
</comment>
<name>A0A558QWX2_9SPHN</name>
<evidence type="ECO:0000313" key="3">
    <source>
        <dbReference type="Proteomes" id="UP000318681"/>
    </source>
</evidence>
<dbReference type="Proteomes" id="UP000318681">
    <property type="component" value="Unassembled WGS sequence"/>
</dbReference>
<dbReference type="PRINTS" id="PR00996">
    <property type="entry name" value="CHERMTFRASE"/>
</dbReference>
<dbReference type="InterPro" id="IPR000780">
    <property type="entry name" value="CheR_MeTrfase"/>
</dbReference>
<evidence type="ECO:0000259" key="1">
    <source>
        <dbReference type="PROSITE" id="PS50123"/>
    </source>
</evidence>